<dbReference type="Proteomes" id="UP000253529">
    <property type="component" value="Unassembled WGS sequence"/>
</dbReference>
<accession>A0A366EHQ7</accession>
<comment type="caution">
    <text evidence="2">The sequence shown here is derived from an EMBL/GenBank/DDBJ whole genome shotgun (WGS) entry which is preliminary data.</text>
</comment>
<protein>
    <submittedName>
        <fullName evidence="2">Uncharacterized protein</fullName>
    </submittedName>
</protein>
<keyword evidence="3" id="KW-1185">Reference proteome</keyword>
<dbReference type="AlphaFoldDB" id="A0A366EHQ7"/>
<reference evidence="2 3" key="1">
    <citation type="submission" date="2018-06" db="EMBL/GenBank/DDBJ databases">
        <title>Genomic Encyclopedia of Type Strains, Phase IV (KMG-IV): sequencing the most valuable type-strain genomes for metagenomic binning, comparative biology and taxonomic classification.</title>
        <authorList>
            <person name="Goeker M."/>
        </authorList>
    </citation>
    <scope>NUCLEOTIDE SEQUENCE [LARGE SCALE GENOMIC DNA]</scope>
    <source>
        <strain evidence="2 3">DSM 24875</strain>
    </source>
</reference>
<organism evidence="2 3">
    <name type="scientific">Roseiarcus fermentans</name>
    <dbReference type="NCBI Taxonomy" id="1473586"/>
    <lineage>
        <taxon>Bacteria</taxon>
        <taxon>Pseudomonadati</taxon>
        <taxon>Pseudomonadota</taxon>
        <taxon>Alphaproteobacteria</taxon>
        <taxon>Hyphomicrobiales</taxon>
        <taxon>Roseiarcaceae</taxon>
        <taxon>Roseiarcus</taxon>
    </lineage>
</organism>
<evidence type="ECO:0000313" key="3">
    <source>
        <dbReference type="Proteomes" id="UP000253529"/>
    </source>
</evidence>
<feature type="compositionally biased region" description="Basic and acidic residues" evidence="1">
    <location>
        <begin position="28"/>
        <end position="37"/>
    </location>
</feature>
<proteinExistence type="predicted"/>
<evidence type="ECO:0000256" key="1">
    <source>
        <dbReference type="SAM" id="MobiDB-lite"/>
    </source>
</evidence>
<feature type="compositionally biased region" description="Basic and acidic residues" evidence="1">
    <location>
        <begin position="1"/>
        <end position="19"/>
    </location>
</feature>
<evidence type="ECO:0000313" key="2">
    <source>
        <dbReference type="EMBL" id="RBP01250.1"/>
    </source>
</evidence>
<gene>
    <name evidence="2" type="ORF">DFR50_15712</name>
</gene>
<sequence>MPARAHFETRTDRKARGDGEPFQAPIDDEVKNPLEKEPNHRTMLSVVNSRKEVIQCLIVIRPV</sequence>
<name>A0A366EHQ7_9HYPH</name>
<feature type="region of interest" description="Disordered" evidence="1">
    <location>
        <begin position="1"/>
        <end position="37"/>
    </location>
</feature>
<dbReference type="RefSeq" id="WP_113893762.1">
    <property type="nucleotide sequence ID" value="NZ_QNRK01000057.1"/>
</dbReference>
<dbReference type="EMBL" id="QNRK01000057">
    <property type="protein sequence ID" value="RBP01250.1"/>
    <property type="molecule type" value="Genomic_DNA"/>
</dbReference>